<dbReference type="AlphaFoldDB" id="A0A4Y2TBK5"/>
<keyword evidence="2" id="KW-1185">Reference proteome</keyword>
<protein>
    <submittedName>
        <fullName evidence="1">Uncharacterized protein</fullName>
    </submittedName>
</protein>
<sequence>MFRYPSQHLGCRAVNEEGERQAWCASITEEVREGGGRGVNLDWMDGWKLTPSQPVEKCVIHEKGSVTLYDPQPMDLRGVDWS</sequence>
<proteinExistence type="predicted"/>
<dbReference type="Proteomes" id="UP000499080">
    <property type="component" value="Unassembled WGS sequence"/>
</dbReference>
<accession>A0A4Y2TBK5</accession>
<organism evidence="1 2">
    <name type="scientific">Araneus ventricosus</name>
    <name type="common">Orbweaver spider</name>
    <name type="synonym">Epeira ventricosa</name>
    <dbReference type="NCBI Taxonomy" id="182803"/>
    <lineage>
        <taxon>Eukaryota</taxon>
        <taxon>Metazoa</taxon>
        <taxon>Ecdysozoa</taxon>
        <taxon>Arthropoda</taxon>
        <taxon>Chelicerata</taxon>
        <taxon>Arachnida</taxon>
        <taxon>Araneae</taxon>
        <taxon>Araneomorphae</taxon>
        <taxon>Entelegynae</taxon>
        <taxon>Araneoidea</taxon>
        <taxon>Araneidae</taxon>
        <taxon>Araneus</taxon>
    </lineage>
</organism>
<reference evidence="1 2" key="1">
    <citation type="journal article" date="2019" name="Sci. Rep.">
        <title>Orb-weaving spider Araneus ventricosus genome elucidates the spidroin gene catalogue.</title>
        <authorList>
            <person name="Kono N."/>
            <person name="Nakamura H."/>
            <person name="Ohtoshi R."/>
            <person name="Moran D.A.P."/>
            <person name="Shinohara A."/>
            <person name="Yoshida Y."/>
            <person name="Fujiwara M."/>
            <person name="Mori M."/>
            <person name="Tomita M."/>
            <person name="Arakawa K."/>
        </authorList>
    </citation>
    <scope>NUCLEOTIDE SEQUENCE [LARGE SCALE GENOMIC DNA]</scope>
</reference>
<comment type="caution">
    <text evidence="1">The sequence shown here is derived from an EMBL/GenBank/DDBJ whole genome shotgun (WGS) entry which is preliminary data.</text>
</comment>
<name>A0A4Y2TBK5_ARAVE</name>
<evidence type="ECO:0000313" key="1">
    <source>
        <dbReference type="EMBL" id="GBN97173.1"/>
    </source>
</evidence>
<evidence type="ECO:0000313" key="2">
    <source>
        <dbReference type="Proteomes" id="UP000499080"/>
    </source>
</evidence>
<gene>
    <name evidence="1" type="ORF">AVEN_69969_1</name>
</gene>
<dbReference type="EMBL" id="BGPR01027005">
    <property type="protein sequence ID" value="GBN97173.1"/>
    <property type="molecule type" value="Genomic_DNA"/>
</dbReference>